<dbReference type="Proteomes" id="UP000015106">
    <property type="component" value="Chromosome 5"/>
</dbReference>
<protein>
    <submittedName>
        <fullName evidence="2">Uncharacterized protein</fullName>
    </submittedName>
</protein>
<organism evidence="2 3">
    <name type="scientific">Triticum urartu</name>
    <name type="common">Red wild einkorn</name>
    <name type="synonym">Crithodium urartu</name>
    <dbReference type="NCBI Taxonomy" id="4572"/>
    <lineage>
        <taxon>Eukaryota</taxon>
        <taxon>Viridiplantae</taxon>
        <taxon>Streptophyta</taxon>
        <taxon>Embryophyta</taxon>
        <taxon>Tracheophyta</taxon>
        <taxon>Spermatophyta</taxon>
        <taxon>Magnoliopsida</taxon>
        <taxon>Liliopsida</taxon>
        <taxon>Poales</taxon>
        <taxon>Poaceae</taxon>
        <taxon>BOP clade</taxon>
        <taxon>Pooideae</taxon>
        <taxon>Triticodae</taxon>
        <taxon>Triticeae</taxon>
        <taxon>Triticinae</taxon>
        <taxon>Triticum</taxon>
    </lineage>
</organism>
<feature type="compositionally biased region" description="Pro residues" evidence="1">
    <location>
        <begin position="16"/>
        <end position="35"/>
    </location>
</feature>
<dbReference type="Gramene" id="TuG1812G0500001784.01.T01">
    <property type="protein sequence ID" value="TuG1812G0500001784.01.T01"/>
    <property type="gene ID" value="TuG1812G0500001784.01"/>
</dbReference>
<feature type="region of interest" description="Disordered" evidence="1">
    <location>
        <begin position="10"/>
        <end position="49"/>
    </location>
</feature>
<dbReference type="Gramene" id="TuG1812G0500001784.01.T03">
    <property type="protein sequence ID" value="TuG1812G0500001784.01.T03"/>
    <property type="gene ID" value="TuG1812G0500001784.01"/>
</dbReference>
<dbReference type="AlphaFoldDB" id="A0A8R7UHG3"/>
<reference evidence="2" key="2">
    <citation type="submission" date="2018-03" db="EMBL/GenBank/DDBJ databases">
        <title>The Triticum urartu genome reveals the dynamic nature of wheat genome evolution.</title>
        <authorList>
            <person name="Ling H."/>
            <person name="Ma B."/>
            <person name="Shi X."/>
            <person name="Liu H."/>
            <person name="Dong L."/>
            <person name="Sun H."/>
            <person name="Cao Y."/>
            <person name="Gao Q."/>
            <person name="Zheng S."/>
            <person name="Li Y."/>
            <person name="Yu Y."/>
            <person name="Du H."/>
            <person name="Qi M."/>
            <person name="Li Y."/>
            <person name="Yu H."/>
            <person name="Cui Y."/>
            <person name="Wang N."/>
            <person name="Chen C."/>
            <person name="Wu H."/>
            <person name="Zhao Y."/>
            <person name="Zhang J."/>
            <person name="Li Y."/>
            <person name="Zhou W."/>
            <person name="Zhang B."/>
            <person name="Hu W."/>
            <person name="Eijk M."/>
            <person name="Tang J."/>
            <person name="Witsenboer H."/>
            <person name="Zhao S."/>
            <person name="Li Z."/>
            <person name="Zhang A."/>
            <person name="Wang D."/>
            <person name="Liang C."/>
        </authorList>
    </citation>
    <scope>NUCLEOTIDE SEQUENCE [LARGE SCALE GENOMIC DNA]</scope>
    <source>
        <strain evidence="2">cv. G1812</strain>
    </source>
</reference>
<dbReference type="EnsemblPlants" id="TuG1812G0500001784.01.T01">
    <property type="protein sequence ID" value="TuG1812G0500001784.01.T01"/>
    <property type="gene ID" value="TuG1812G0500001784.01"/>
</dbReference>
<proteinExistence type="predicted"/>
<dbReference type="EnsemblPlants" id="TuG1812G0500001784.01.T03">
    <property type="protein sequence ID" value="TuG1812G0500001784.01.T03"/>
    <property type="gene ID" value="TuG1812G0500001784.01"/>
</dbReference>
<keyword evidence="3" id="KW-1185">Reference proteome</keyword>
<evidence type="ECO:0000313" key="2">
    <source>
        <dbReference type="EnsemblPlants" id="TuG1812G0500001784.01.T03"/>
    </source>
</evidence>
<accession>A0A8R7UHG3</accession>
<sequence length="122" mass="13297">MLLWCRKDKPECLRPRLPPAPSPPFAAPPRQPLPPTTTTGHGRPRRRPWSIQTPRWITGCCGDAPGCSAARRPGCFGGVGRGGRGTSGREAQPLHAMSTLIIDVSVFVLDEVDCLLERGFRD</sequence>
<reference evidence="2" key="3">
    <citation type="submission" date="2022-06" db="UniProtKB">
        <authorList>
            <consortium name="EnsemblPlants"/>
        </authorList>
    </citation>
    <scope>IDENTIFICATION</scope>
</reference>
<evidence type="ECO:0000313" key="3">
    <source>
        <dbReference type="Proteomes" id="UP000015106"/>
    </source>
</evidence>
<evidence type="ECO:0000256" key="1">
    <source>
        <dbReference type="SAM" id="MobiDB-lite"/>
    </source>
</evidence>
<reference evidence="3" key="1">
    <citation type="journal article" date="2013" name="Nature">
        <title>Draft genome of the wheat A-genome progenitor Triticum urartu.</title>
        <authorList>
            <person name="Ling H.Q."/>
            <person name="Zhao S."/>
            <person name="Liu D."/>
            <person name="Wang J."/>
            <person name="Sun H."/>
            <person name="Zhang C."/>
            <person name="Fan H."/>
            <person name="Li D."/>
            <person name="Dong L."/>
            <person name="Tao Y."/>
            <person name="Gao C."/>
            <person name="Wu H."/>
            <person name="Li Y."/>
            <person name="Cui Y."/>
            <person name="Guo X."/>
            <person name="Zheng S."/>
            <person name="Wang B."/>
            <person name="Yu K."/>
            <person name="Liang Q."/>
            <person name="Yang W."/>
            <person name="Lou X."/>
            <person name="Chen J."/>
            <person name="Feng M."/>
            <person name="Jian J."/>
            <person name="Zhang X."/>
            <person name="Luo G."/>
            <person name="Jiang Y."/>
            <person name="Liu J."/>
            <person name="Wang Z."/>
            <person name="Sha Y."/>
            <person name="Zhang B."/>
            <person name="Wu H."/>
            <person name="Tang D."/>
            <person name="Shen Q."/>
            <person name="Xue P."/>
            <person name="Zou S."/>
            <person name="Wang X."/>
            <person name="Liu X."/>
            <person name="Wang F."/>
            <person name="Yang Y."/>
            <person name="An X."/>
            <person name="Dong Z."/>
            <person name="Zhang K."/>
            <person name="Zhang X."/>
            <person name="Luo M.C."/>
            <person name="Dvorak J."/>
            <person name="Tong Y."/>
            <person name="Wang J."/>
            <person name="Yang H."/>
            <person name="Li Z."/>
            <person name="Wang D."/>
            <person name="Zhang A."/>
            <person name="Wang J."/>
        </authorList>
    </citation>
    <scope>NUCLEOTIDE SEQUENCE</scope>
    <source>
        <strain evidence="3">cv. G1812</strain>
    </source>
</reference>
<name>A0A8R7UHG3_TRIUA</name>